<feature type="compositionally biased region" description="Basic residues" evidence="2">
    <location>
        <begin position="465"/>
        <end position="515"/>
    </location>
</feature>
<protein>
    <submittedName>
        <fullName evidence="3">Tetratricopeptide repeat protein</fullName>
    </submittedName>
</protein>
<dbReference type="Pfam" id="PF13432">
    <property type="entry name" value="TPR_16"/>
    <property type="match status" value="2"/>
</dbReference>
<dbReference type="Gene3D" id="1.25.40.10">
    <property type="entry name" value="Tetratricopeptide repeat domain"/>
    <property type="match status" value="1"/>
</dbReference>
<dbReference type="Proteomes" id="UP000238823">
    <property type="component" value="Unassembled WGS sequence"/>
</dbReference>
<evidence type="ECO:0000313" key="4">
    <source>
        <dbReference type="Proteomes" id="UP000238823"/>
    </source>
</evidence>
<dbReference type="PROSITE" id="PS50005">
    <property type="entry name" value="TPR"/>
    <property type="match status" value="1"/>
</dbReference>
<dbReference type="AlphaFoldDB" id="A0A2S9Y1X5"/>
<dbReference type="InterPro" id="IPR019734">
    <property type="entry name" value="TPR_rpt"/>
</dbReference>
<accession>A0A2S9Y1X5</accession>
<dbReference type="InterPro" id="IPR011990">
    <property type="entry name" value="TPR-like_helical_dom_sf"/>
</dbReference>
<evidence type="ECO:0000313" key="3">
    <source>
        <dbReference type="EMBL" id="PRP99031.1"/>
    </source>
</evidence>
<evidence type="ECO:0000256" key="1">
    <source>
        <dbReference type="PROSITE-ProRule" id="PRU00339"/>
    </source>
</evidence>
<feature type="compositionally biased region" description="Low complexity" evidence="2">
    <location>
        <begin position="421"/>
        <end position="434"/>
    </location>
</feature>
<gene>
    <name evidence="3" type="ORF">ENSA7_64150</name>
</gene>
<sequence length="593" mass="64699">MPRREYDQDDDGFGEASRYTAHLDRGWSLLDRGDYQRARNSAHQALKIRPEVPDAAMLMAAISLAESDPDSSLEWYERAIEADADYVDAQLAAAQILLYDLEDPQRALMRASHARELDEATPADQLDFGLIEVEALVSLDDRRAAAERLDQLTELWILDQLLDGETPREELARLLREFAGDPPEFDAEDIEPLMGRVVQFAIRVARLHMDLGTPDEALPWLDGLLRRFGDDPDVWYLCNEAAYMAGESVRAAHAALQVLQLDARLPGPDWSPQPADIHSKVVDLLVNCADPDLRVLAREPGFVVVVNEAPPFELVLEGVDPRARTLALAARSIRETDTAPTLTGLALYRRNLLRLAREPAQLDRELEFSVFDELAAFFGYDDARRERLGLPPSDWLSLGEPRPRGRDVEGASAPTTDPTVGAGATSPASAPTSGDQPGKPSQASGAERPTLGRKKTRSTKPTAASKKKPASKRAAAKKKTASKPAAAKKKTASKTAAAKKKPASKTAVAKKKTASKQRSAGSKQPATPSKKPSKPAGTKRASKKQGTVATKPVIPKPAKRKAKAKPKQSLEAKRSDTLVQPSSRKRSEDPLDD</sequence>
<dbReference type="RefSeq" id="WP_181234317.1">
    <property type="nucleotide sequence ID" value="NZ_PVNL01000122.1"/>
</dbReference>
<reference evidence="3 4" key="1">
    <citation type="submission" date="2018-03" db="EMBL/GenBank/DDBJ databases">
        <title>Draft Genome Sequences of the Obligatory Marine Myxobacteria Enhygromyxa salina SWB007.</title>
        <authorList>
            <person name="Poehlein A."/>
            <person name="Moghaddam J.A."/>
            <person name="Harms H."/>
            <person name="Alanjari M."/>
            <person name="Koenig G.M."/>
            <person name="Daniel R."/>
            <person name="Schaeberle T.F."/>
        </authorList>
    </citation>
    <scope>NUCLEOTIDE SEQUENCE [LARGE SCALE GENOMIC DNA]</scope>
    <source>
        <strain evidence="3 4">SWB007</strain>
    </source>
</reference>
<proteinExistence type="predicted"/>
<dbReference type="Pfam" id="PF06262">
    <property type="entry name" value="Zincin_1"/>
    <property type="match status" value="1"/>
</dbReference>
<evidence type="ECO:0000256" key="2">
    <source>
        <dbReference type="SAM" id="MobiDB-lite"/>
    </source>
</evidence>
<organism evidence="3 4">
    <name type="scientific">Enhygromyxa salina</name>
    <dbReference type="NCBI Taxonomy" id="215803"/>
    <lineage>
        <taxon>Bacteria</taxon>
        <taxon>Pseudomonadati</taxon>
        <taxon>Myxococcota</taxon>
        <taxon>Polyangia</taxon>
        <taxon>Nannocystales</taxon>
        <taxon>Nannocystaceae</taxon>
        <taxon>Enhygromyxa</taxon>
    </lineage>
</organism>
<dbReference type="SUPFAM" id="SSF48452">
    <property type="entry name" value="TPR-like"/>
    <property type="match status" value="2"/>
</dbReference>
<dbReference type="SMART" id="SM00028">
    <property type="entry name" value="TPR"/>
    <property type="match status" value="2"/>
</dbReference>
<comment type="caution">
    <text evidence="3">The sequence shown here is derived from an EMBL/GenBank/DDBJ whole genome shotgun (WGS) entry which is preliminary data.</text>
</comment>
<feature type="region of interest" description="Disordered" evidence="2">
    <location>
        <begin position="389"/>
        <end position="593"/>
    </location>
</feature>
<dbReference type="EMBL" id="PVNL01000122">
    <property type="protein sequence ID" value="PRP99031.1"/>
    <property type="molecule type" value="Genomic_DNA"/>
</dbReference>
<feature type="compositionally biased region" description="Low complexity" evidence="2">
    <location>
        <begin position="525"/>
        <end position="539"/>
    </location>
</feature>
<feature type="compositionally biased region" description="Basic residues" evidence="2">
    <location>
        <begin position="557"/>
        <end position="566"/>
    </location>
</feature>
<name>A0A2S9Y1X5_9BACT</name>
<keyword evidence="1" id="KW-0802">TPR repeat</keyword>
<dbReference type="InterPro" id="IPR010428">
    <property type="entry name" value="Zincin_1"/>
</dbReference>
<feature type="repeat" description="TPR" evidence="1">
    <location>
        <begin position="19"/>
        <end position="52"/>
    </location>
</feature>